<dbReference type="AlphaFoldDB" id="A0A1I1VG55"/>
<dbReference type="Gene3D" id="3.40.50.150">
    <property type="entry name" value="Vaccinia Virus protein VP39"/>
    <property type="match status" value="1"/>
</dbReference>
<dbReference type="InterPro" id="IPR035926">
    <property type="entry name" value="NusB-like_sf"/>
</dbReference>
<comment type="catalytic activity">
    <reaction evidence="13">
        <text>cytidine(967) in 16S rRNA + S-adenosyl-L-methionine = 5-methylcytidine(967) in 16S rRNA + S-adenosyl-L-homocysteine + H(+)</text>
        <dbReference type="Rhea" id="RHEA:42748"/>
        <dbReference type="Rhea" id="RHEA-COMP:10219"/>
        <dbReference type="Rhea" id="RHEA-COMP:10220"/>
        <dbReference type="ChEBI" id="CHEBI:15378"/>
        <dbReference type="ChEBI" id="CHEBI:57856"/>
        <dbReference type="ChEBI" id="CHEBI:59789"/>
        <dbReference type="ChEBI" id="CHEBI:74483"/>
        <dbReference type="ChEBI" id="CHEBI:82748"/>
        <dbReference type="EC" id="2.1.1.176"/>
    </reaction>
</comment>
<dbReference type="NCBIfam" id="NF011494">
    <property type="entry name" value="PRK14902.1"/>
    <property type="match status" value="1"/>
</dbReference>
<feature type="binding site" evidence="14">
    <location>
        <position position="310"/>
    </location>
    <ligand>
        <name>S-adenosyl-L-methionine</name>
        <dbReference type="ChEBI" id="CHEBI:59789"/>
    </ligand>
</feature>
<evidence type="ECO:0000256" key="10">
    <source>
        <dbReference type="ARBA" id="ARBA00022884"/>
    </source>
</evidence>
<dbReference type="Gene3D" id="3.30.70.1170">
    <property type="entry name" value="Sun protein, domain 3"/>
    <property type="match status" value="1"/>
</dbReference>
<dbReference type="SUPFAM" id="SSF53335">
    <property type="entry name" value="S-adenosyl-L-methionine-dependent methyltransferases"/>
    <property type="match status" value="1"/>
</dbReference>
<evidence type="ECO:0000256" key="9">
    <source>
        <dbReference type="ARBA" id="ARBA00022691"/>
    </source>
</evidence>
<feature type="binding site" evidence="14">
    <location>
        <begin position="259"/>
        <end position="265"/>
    </location>
    <ligand>
        <name>S-adenosyl-L-methionine</name>
        <dbReference type="ChEBI" id="CHEBI:59789"/>
    </ligand>
</feature>
<evidence type="ECO:0000256" key="5">
    <source>
        <dbReference type="ARBA" id="ARBA00022490"/>
    </source>
</evidence>
<dbReference type="Pfam" id="PF01189">
    <property type="entry name" value="Methyltr_RsmB-F"/>
    <property type="match status" value="1"/>
</dbReference>
<dbReference type="InterPro" id="IPR004573">
    <property type="entry name" value="rRNA_ssu_MeTfrase_B"/>
</dbReference>
<evidence type="ECO:0000256" key="12">
    <source>
        <dbReference type="ARBA" id="ARBA00031088"/>
    </source>
</evidence>
<dbReference type="PROSITE" id="PS51686">
    <property type="entry name" value="SAM_MT_RSMB_NOP"/>
    <property type="match status" value="1"/>
</dbReference>
<dbReference type="PANTHER" id="PTHR22807">
    <property type="entry name" value="NOP2 YEAST -RELATED NOL1/NOP2/FMU SUN DOMAIN-CONTAINING"/>
    <property type="match status" value="1"/>
</dbReference>
<sequence length="448" mass="51201">MKSFQLREAIVDLLVRIEQDSGYSHLLIDHEIRTRDISPKDEALMTEIVYGTIQHKLTIDYYLESFVDRKKKLKLWVRMLLRMSLYQMQFLDKVPDHAIIHEAVEIAKHRGHKGIASLVNGVLRSVQRKGVPDTAKIKDDTKRLAIETSHPEWLVKRWKNMYGFQLTRSMCYANLERKPLSVRVQPLKISREAIMEELAELGFETRKSDFSEQGVIVDEGNILHTRLFEEGYVTIQDQSSMLVTEMLNADSGMTVLDACSAPGGKVTHTAEKMRDEGTIVAYDLHAKKAKQIQKKADQLDLTIINAKAADARELQELHDKETFDRILIDAPCSGFGVIRGKPDIKYNKQEEDIEHLAKIQAEILNSVAPLLKKDGLLIYSTCTVDKMENEDLVKRFLANNPEFQVDNTFFEELPDKVQTSPGVSEIGLQLFPHSFSTDGFFLTRLKRV</sequence>
<dbReference type="PROSITE" id="PS01153">
    <property type="entry name" value="NOL1_NOP2_SUN"/>
    <property type="match status" value="1"/>
</dbReference>
<name>A0A1I1VG55_9BACI</name>
<proteinExistence type="inferred from homology"/>
<evidence type="ECO:0000256" key="8">
    <source>
        <dbReference type="ARBA" id="ARBA00022679"/>
    </source>
</evidence>
<dbReference type="EMBL" id="FOMR01000004">
    <property type="protein sequence ID" value="SFD81765.1"/>
    <property type="molecule type" value="Genomic_DNA"/>
</dbReference>
<evidence type="ECO:0000256" key="6">
    <source>
        <dbReference type="ARBA" id="ARBA00022552"/>
    </source>
</evidence>
<feature type="domain" description="SAM-dependent MTase RsmB/NOP-type" evidence="15">
    <location>
        <begin position="170"/>
        <end position="448"/>
    </location>
</feature>
<dbReference type="InterPro" id="IPR006027">
    <property type="entry name" value="NusB_RsmB_TIM44"/>
</dbReference>
<dbReference type="Pfam" id="PF01029">
    <property type="entry name" value="NusB"/>
    <property type="match status" value="1"/>
</dbReference>
<organism evidence="16 17">
    <name type="scientific">Lentibacillus persicus</name>
    <dbReference type="NCBI Taxonomy" id="640948"/>
    <lineage>
        <taxon>Bacteria</taxon>
        <taxon>Bacillati</taxon>
        <taxon>Bacillota</taxon>
        <taxon>Bacilli</taxon>
        <taxon>Bacillales</taxon>
        <taxon>Bacillaceae</taxon>
        <taxon>Lentibacillus</taxon>
    </lineage>
</organism>
<keyword evidence="10 14" id="KW-0694">RNA-binding</keyword>
<dbReference type="Gene3D" id="1.10.940.10">
    <property type="entry name" value="NusB-like"/>
    <property type="match status" value="1"/>
</dbReference>
<keyword evidence="17" id="KW-1185">Reference proteome</keyword>
<dbReference type="InterPro" id="IPR049560">
    <property type="entry name" value="MeTrfase_RsmB-F_NOP2_cat"/>
</dbReference>
<dbReference type="NCBIfam" id="TIGR00563">
    <property type="entry name" value="rsmB"/>
    <property type="match status" value="1"/>
</dbReference>
<evidence type="ECO:0000313" key="17">
    <source>
        <dbReference type="Proteomes" id="UP000199474"/>
    </source>
</evidence>
<dbReference type="Proteomes" id="UP000199474">
    <property type="component" value="Unassembled WGS sequence"/>
</dbReference>
<accession>A0A1I1VG55</accession>
<comment type="function">
    <text evidence="1">Specifically methylates the cytosine at position 967 (m5C967) of 16S rRNA.</text>
</comment>
<dbReference type="InterPro" id="IPR018314">
    <property type="entry name" value="RsmB/NOL1/NOP2-like_CS"/>
</dbReference>
<evidence type="ECO:0000256" key="13">
    <source>
        <dbReference type="ARBA" id="ARBA00047283"/>
    </source>
</evidence>
<dbReference type="FunFam" id="1.10.940.10:FF:000006">
    <property type="entry name" value="16S rRNA (Cytosine(967)-C(5))-methyltransferase RsmB"/>
    <property type="match status" value="1"/>
</dbReference>
<dbReference type="OrthoDB" id="9810297at2"/>
<evidence type="ECO:0000313" key="16">
    <source>
        <dbReference type="EMBL" id="SFD81765.1"/>
    </source>
</evidence>
<feature type="active site" description="Nucleophile" evidence="14">
    <location>
        <position position="382"/>
    </location>
</feature>
<dbReference type="PANTHER" id="PTHR22807:SF53">
    <property type="entry name" value="RIBOSOMAL RNA SMALL SUBUNIT METHYLTRANSFERASE B-RELATED"/>
    <property type="match status" value="1"/>
</dbReference>
<keyword evidence="6" id="KW-0698">rRNA processing</keyword>
<dbReference type="FunFam" id="3.30.70.1170:FF:000003">
    <property type="entry name" value="16S rRNA (Cytosine(967)-C(5))-methyltransferase RsmB"/>
    <property type="match status" value="1"/>
</dbReference>
<dbReference type="InterPro" id="IPR054728">
    <property type="entry name" value="RsmB-like_ferredoxin"/>
</dbReference>
<keyword evidence="7 14" id="KW-0489">Methyltransferase</keyword>
<keyword evidence="5" id="KW-0963">Cytoplasm</keyword>
<comment type="similarity">
    <text evidence="3 14">Belongs to the class I-like SAM-binding methyltransferase superfamily. RsmB/NOP family.</text>
</comment>
<dbReference type="InterPro" id="IPR029063">
    <property type="entry name" value="SAM-dependent_MTases_sf"/>
</dbReference>
<dbReference type="SUPFAM" id="SSF48013">
    <property type="entry name" value="NusB-like"/>
    <property type="match status" value="1"/>
</dbReference>
<evidence type="ECO:0000256" key="1">
    <source>
        <dbReference type="ARBA" id="ARBA00002724"/>
    </source>
</evidence>
<dbReference type="FunFam" id="3.40.50.150:FF:000022">
    <property type="entry name" value="Ribosomal RNA small subunit methyltransferase B"/>
    <property type="match status" value="1"/>
</dbReference>
<reference evidence="17" key="1">
    <citation type="submission" date="2016-10" db="EMBL/GenBank/DDBJ databases">
        <authorList>
            <person name="Varghese N."/>
            <person name="Submissions S."/>
        </authorList>
    </citation>
    <scope>NUCLEOTIDE SEQUENCE [LARGE SCALE GENOMIC DNA]</scope>
    <source>
        <strain evidence="17">DSM 22530</strain>
    </source>
</reference>
<evidence type="ECO:0000256" key="7">
    <source>
        <dbReference type="ARBA" id="ARBA00022603"/>
    </source>
</evidence>
<evidence type="ECO:0000256" key="11">
    <source>
        <dbReference type="ARBA" id="ARBA00030399"/>
    </source>
</evidence>
<keyword evidence="9 14" id="KW-0949">S-adenosyl-L-methionine</keyword>
<gene>
    <name evidence="16" type="ORF">SAMN05216238_104215</name>
</gene>
<keyword evidence="8 14" id="KW-0808">Transferase</keyword>
<protein>
    <recommendedName>
        <fullName evidence="4">16S rRNA (cytosine(967)-C(5))-methyltransferase</fullName>
        <ecNumber evidence="4">2.1.1.176</ecNumber>
    </recommendedName>
    <alternativeName>
        <fullName evidence="11">16S rRNA m5C967 methyltransferase</fullName>
    </alternativeName>
    <alternativeName>
        <fullName evidence="12">rRNA (cytosine-C(5)-)-methyltransferase RsmB</fullName>
    </alternativeName>
</protein>
<comment type="subcellular location">
    <subcellularLocation>
        <location evidence="2">Cytoplasm</location>
    </subcellularLocation>
</comment>
<dbReference type="InterPro" id="IPR001678">
    <property type="entry name" value="MeTrfase_RsmB-F_NOP2_dom"/>
</dbReference>
<dbReference type="GO" id="GO:0006355">
    <property type="term" value="P:regulation of DNA-templated transcription"/>
    <property type="evidence" value="ECO:0007669"/>
    <property type="project" value="InterPro"/>
</dbReference>
<evidence type="ECO:0000256" key="4">
    <source>
        <dbReference type="ARBA" id="ARBA00012140"/>
    </source>
</evidence>
<dbReference type="GO" id="GO:0008649">
    <property type="term" value="F:rRNA methyltransferase activity"/>
    <property type="evidence" value="ECO:0007669"/>
    <property type="project" value="InterPro"/>
</dbReference>
<evidence type="ECO:0000259" key="15">
    <source>
        <dbReference type="PROSITE" id="PS51686"/>
    </source>
</evidence>
<dbReference type="RefSeq" id="WP_090083656.1">
    <property type="nucleotide sequence ID" value="NZ_FOMR01000004.1"/>
</dbReference>
<dbReference type="PRINTS" id="PR02008">
    <property type="entry name" value="RCMTFAMILY"/>
</dbReference>
<dbReference type="InterPro" id="IPR023267">
    <property type="entry name" value="RCMT"/>
</dbReference>
<dbReference type="STRING" id="640948.SAMN05216238_104215"/>
<evidence type="ECO:0000256" key="14">
    <source>
        <dbReference type="PROSITE-ProRule" id="PRU01023"/>
    </source>
</evidence>
<evidence type="ECO:0000256" key="3">
    <source>
        <dbReference type="ARBA" id="ARBA00007494"/>
    </source>
</evidence>
<evidence type="ECO:0000256" key="2">
    <source>
        <dbReference type="ARBA" id="ARBA00004496"/>
    </source>
</evidence>
<dbReference type="EC" id="2.1.1.176" evidence="4"/>
<feature type="binding site" evidence="14">
    <location>
        <position position="283"/>
    </location>
    <ligand>
        <name>S-adenosyl-L-methionine</name>
        <dbReference type="ChEBI" id="CHEBI:59789"/>
    </ligand>
</feature>
<dbReference type="Pfam" id="PF22458">
    <property type="entry name" value="RsmF-B_ferredox"/>
    <property type="match status" value="1"/>
</dbReference>
<dbReference type="GO" id="GO:0003723">
    <property type="term" value="F:RNA binding"/>
    <property type="evidence" value="ECO:0007669"/>
    <property type="project" value="UniProtKB-UniRule"/>
</dbReference>
<dbReference type="GO" id="GO:0005737">
    <property type="term" value="C:cytoplasm"/>
    <property type="evidence" value="ECO:0007669"/>
    <property type="project" value="UniProtKB-SubCell"/>
</dbReference>
<feature type="binding site" evidence="14">
    <location>
        <position position="329"/>
    </location>
    <ligand>
        <name>S-adenosyl-L-methionine</name>
        <dbReference type="ChEBI" id="CHEBI:59789"/>
    </ligand>
</feature>